<name>A0A0R3UKB2_MESCO</name>
<protein>
    <submittedName>
        <fullName evidence="1">Uncharacterized protein</fullName>
    </submittedName>
</protein>
<evidence type="ECO:0000313" key="2">
    <source>
        <dbReference type="Proteomes" id="UP000267029"/>
    </source>
</evidence>
<dbReference type="AlphaFoldDB" id="A0A0R3UKB2"/>
<reference evidence="1 2" key="1">
    <citation type="submission" date="2018-10" db="EMBL/GenBank/DDBJ databases">
        <authorList>
            <consortium name="Pathogen Informatics"/>
        </authorList>
    </citation>
    <scope>NUCLEOTIDE SEQUENCE [LARGE SCALE GENOMIC DNA]</scope>
</reference>
<evidence type="ECO:0000313" key="1">
    <source>
        <dbReference type="EMBL" id="VDD82007.1"/>
    </source>
</evidence>
<dbReference type="Proteomes" id="UP000267029">
    <property type="component" value="Unassembled WGS sequence"/>
</dbReference>
<organism evidence="1 2">
    <name type="scientific">Mesocestoides corti</name>
    <name type="common">Flatworm</name>
    <dbReference type="NCBI Taxonomy" id="53468"/>
    <lineage>
        <taxon>Eukaryota</taxon>
        <taxon>Metazoa</taxon>
        <taxon>Spiralia</taxon>
        <taxon>Lophotrochozoa</taxon>
        <taxon>Platyhelminthes</taxon>
        <taxon>Cestoda</taxon>
        <taxon>Eucestoda</taxon>
        <taxon>Cyclophyllidea</taxon>
        <taxon>Mesocestoididae</taxon>
        <taxon>Mesocestoides</taxon>
    </lineage>
</organism>
<sequence>MDLRGSSSTINRVWRMLQQDQHSPRALLIFLAVPTGSDSRNSLKFNTDFFCAANYSPHSVTPTSIELYALPGLDS</sequence>
<proteinExistence type="predicted"/>
<gene>
    <name evidence="1" type="ORF">MCOS_LOCUS8010</name>
</gene>
<dbReference type="EMBL" id="UXSR01005437">
    <property type="protein sequence ID" value="VDD82007.1"/>
    <property type="molecule type" value="Genomic_DNA"/>
</dbReference>
<accession>A0A0R3UKB2</accession>
<keyword evidence="2" id="KW-1185">Reference proteome</keyword>